<name>A0AAU9IBR2_9CILI</name>
<feature type="transmembrane region" description="Helical" evidence="7">
    <location>
        <begin position="70"/>
        <end position="90"/>
    </location>
</feature>
<keyword evidence="3" id="KW-0813">Transport</keyword>
<dbReference type="GO" id="GO:0022857">
    <property type="term" value="F:transmembrane transporter activity"/>
    <property type="evidence" value="ECO:0007669"/>
    <property type="project" value="InterPro"/>
</dbReference>
<feature type="transmembrane region" description="Helical" evidence="7">
    <location>
        <begin position="7"/>
        <end position="26"/>
    </location>
</feature>
<dbReference type="SUPFAM" id="SSF103473">
    <property type="entry name" value="MFS general substrate transporter"/>
    <property type="match status" value="1"/>
</dbReference>
<feature type="transmembrane region" description="Helical" evidence="7">
    <location>
        <begin position="137"/>
        <end position="158"/>
    </location>
</feature>
<dbReference type="Pfam" id="PF07690">
    <property type="entry name" value="MFS_1"/>
    <property type="match status" value="1"/>
</dbReference>
<dbReference type="Proteomes" id="UP001162131">
    <property type="component" value="Unassembled WGS sequence"/>
</dbReference>
<evidence type="ECO:0008006" key="10">
    <source>
        <dbReference type="Google" id="ProtNLM"/>
    </source>
</evidence>
<evidence type="ECO:0000256" key="6">
    <source>
        <dbReference type="ARBA" id="ARBA00023136"/>
    </source>
</evidence>
<evidence type="ECO:0000256" key="2">
    <source>
        <dbReference type="ARBA" id="ARBA00006829"/>
    </source>
</evidence>
<evidence type="ECO:0000256" key="7">
    <source>
        <dbReference type="SAM" id="Phobius"/>
    </source>
</evidence>
<dbReference type="PANTHER" id="PTHR23506:SF26">
    <property type="entry name" value="MFS-TYPE TRANSPORTER SLC18B1"/>
    <property type="match status" value="1"/>
</dbReference>
<comment type="caution">
    <text evidence="8">The sequence shown here is derived from an EMBL/GenBank/DDBJ whole genome shotgun (WGS) entry which is preliminary data.</text>
</comment>
<keyword evidence="6 7" id="KW-0472">Membrane</keyword>
<reference evidence="8" key="1">
    <citation type="submission" date="2021-09" db="EMBL/GenBank/DDBJ databases">
        <authorList>
            <consortium name="AG Swart"/>
            <person name="Singh M."/>
            <person name="Singh A."/>
            <person name="Seah K."/>
            <person name="Emmerich C."/>
        </authorList>
    </citation>
    <scope>NUCLEOTIDE SEQUENCE</scope>
    <source>
        <strain evidence="8">ATCC30299</strain>
    </source>
</reference>
<evidence type="ECO:0000256" key="3">
    <source>
        <dbReference type="ARBA" id="ARBA00022448"/>
    </source>
</evidence>
<feature type="transmembrane region" description="Helical" evidence="7">
    <location>
        <begin position="298"/>
        <end position="315"/>
    </location>
</feature>
<evidence type="ECO:0000313" key="8">
    <source>
        <dbReference type="EMBL" id="CAG9311881.1"/>
    </source>
</evidence>
<dbReference type="GO" id="GO:0016020">
    <property type="term" value="C:membrane"/>
    <property type="evidence" value="ECO:0007669"/>
    <property type="project" value="UniProtKB-SubCell"/>
</dbReference>
<dbReference type="InterPro" id="IPR001958">
    <property type="entry name" value="Tet-R_TetA/multi-R_MdtG-like"/>
</dbReference>
<evidence type="ECO:0000256" key="5">
    <source>
        <dbReference type="ARBA" id="ARBA00022989"/>
    </source>
</evidence>
<proteinExistence type="inferred from homology"/>
<feature type="transmembrane region" description="Helical" evidence="7">
    <location>
        <begin position="38"/>
        <end position="58"/>
    </location>
</feature>
<accession>A0AAU9IBR2</accession>
<feature type="transmembrane region" description="Helical" evidence="7">
    <location>
        <begin position="344"/>
        <end position="364"/>
    </location>
</feature>
<dbReference type="InterPro" id="IPR011701">
    <property type="entry name" value="MFS"/>
</dbReference>
<keyword evidence="5 7" id="KW-1133">Transmembrane helix</keyword>
<feature type="transmembrane region" description="Helical" evidence="7">
    <location>
        <begin position="241"/>
        <end position="263"/>
    </location>
</feature>
<organism evidence="8 9">
    <name type="scientific">Blepharisma stoltei</name>
    <dbReference type="NCBI Taxonomy" id="1481888"/>
    <lineage>
        <taxon>Eukaryota</taxon>
        <taxon>Sar</taxon>
        <taxon>Alveolata</taxon>
        <taxon>Ciliophora</taxon>
        <taxon>Postciliodesmatophora</taxon>
        <taxon>Heterotrichea</taxon>
        <taxon>Heterotrichida</taxon>
        <taxon>Blepharismidae</taxon>
        <taxon>Blepharisma</taxon>
    </lineage>
</organism>
<dbReference type="InterPro" id="IPR036259">
    <property type="entry name" value="MFS_trans_sf"/>
</dbReference>
<feature type="transmembrane region" description="Helical" evidence="7">
    <location>
        <begin position="96"/>
        <end position="116"/>
    </location>
</feature>
<keyword evidence="4 7" id="KW-0812">Transmembrane</keyword>
<dbReference type="PANTHER" id="PTHR23506">
    <property type="entry name" value="GH10249P"/>
    <property type="match status" value="1"/>
</dbReference>
<dbReference type="AlphaFoldDB" id="A0AAU9IBR2"/>
<feature type="transmembrane region" description="Helical" evidence="7">
    <location>
        <begin position="164"/>
        <end position="186"/>
    </location>
</feature>
<keyword evidence="9" id="KW-1185">Reference proteome</keyword>
<dbReference type="Gene3D" id="1.20.1250.20">
    <property type="entry name" value="MFS general substrate transporter like domains"/>
    <property type="match status" value="2"/>
</dbReference>
<feature type="transmembrane region" description="Helical" evidence="7">
    <location>
        <begin position="207"/>
        <end position="229"/>
    </location>
</feature>
<feature type="transmembrane region" description="Helical" evidence="7">
    <location>
        <begin position="270"/>
        <end position="292"/>
    </location>
</feature>
<dbReference type="EMBL" id="CAJZBQ010000005">
    <property type="protein sequence ID" value="CAG9311881.1"/>
    <property type="molecule type" value="Genomic_DNA"/>
</dbReference>
<sequence length="415" mass="45417">MNFLRFSLNFGSFIICVAYGVLGPFYPRIAESKGISQWTIGVILSIAPITSIPVVFLVTRYMSKIGRKLICLGSLFLCGISMILLCFIFLCPQTEFLIISIISRVLYGIAAGGFWASSYAILITEFKDNVGEVVGEMDAFIGAGMVSGPLFGTCLYMIGGAITIFITVGGVVFVSGFVTFFTLGHLKPYAQHHEKVDTLRLFIKPQIGLTAIIQFIVFDTMCFMAASMALHLSHNGIDQEIIGVLFSVNSVCYAIGGIIFPRLLKFDKRILMIVGLFLTGVSFCLMGPAIFLPNQVDLIIISIPLLGIANSMTYIPSYPYMHESSLAIYGYEDSLHLSDSLSSIMNLAALLGEATGSLGAGILVEFLDYDWSSTCMSIFVLFFTAVFLFSSKVLSEKRSPKISEDKLIYSMDTVI</sequence>
<comment type="similarity">
    <text evidence="2">Belongs to the major facilitator superfamily. Vesicular transporter family.</text>
</comment>
<evidence type="ECO:0000313" key="9">
    <source>
        <dbReference type="Proteomes" id="UP001162131"/>
    </source>
</evidence>
<dbReference type="PRINTS" id="PR01035">
    <property type="entry name" value="TCRTETA"/>
</dbReference>
<dbReference type="InterPro" id="IPR050930">
    <property type="entry name" value="MFS_Vesicular_Transporter"/>
</dbReference>
<evidence type="ECO:0000256" key="1">
    <source>
        <dbReference type="ARBA" id="ARBA00004141"/>
    </source>
</evidence>
<feature type="transmembrane region" description="Helical" evidence="7">
    <location>
        <begin position="376"/>
        <end position="394"/>
    </location>
</feature>
<comment type="subcellular location">
    <subcellularLocation>
        <location evidence="1">Membrane</location>
        <topology evidence="1">Multi-pass membrane protein</topology>
    </subcellularLocation>
</comment>
<evidence type="ECO:0000256" key="4">
    <source>
        <dbReference type="ARBA" id="ARBA00022692"/>
    </source>
</evidence>
<protein>
    <recommendedName>
        <fullName evidence="10">Major facilitator superfamily (MFS) profile domain-containing protein</fullName>
    </recommendedName>
</protein>
<gene>
    <name evidence="8" type="ORF">BSTOLATCC_MIC5141</name>
</gene>